<dbReference type="PROSITE" id="PS51419">
    <property type="entry name" value="RAB"/>
    <property type="match status" value="1"/>
</dbReference>
<dbReference type="PRINTS" id="PR00449">
    <property type="entry name" value="RASTRNSFRMNG"/>
</dbReference>
<dbReference type="Pfam" id="PF08477">
    <property type="entry name" value="Roc"/>
    <property type="match status" value="1"/>
</dbReference>
<comment type="caution">
    <text evidence="1">The sequence shown here is derived from an EMBL/GenBank/DDBJ whole genome shotgun (WGS) entry which is preliminary data.</text>
</comment>
<evidence type="ECO:0000313" key="1">
    <source>
        <dbReference type="EMBL" id="GAG97375.1"/>
    </source>
</evidence>
<gene>
    <name evidence="1" type="ORF">S01H4_37074</name>
</gene>
<dbReference type="InterPro" id="IPR027417">
    <property type="entry name" value="P-loop_NTPase"/>
</dbReference>
<dbReference type="AlphaFoldDB" id="X1BQM0"/>
<dbReference type="Gene3D" id="3.40.50.300">
    <property type="entry name" value="P-loop containing nucleotide triphosphate hydrolases"/>
    <property type="match status" value="1"/>
</dbReference>
<reference evidence="1" key="1">
    <citation type="journal article" date="2014" name="Front. Microbiol.">
        <title>High frequency of phylogenetically diverse reductive dehalogenase-homologous genes in deep subseafloor sedimentary metagenomes.</title>
        <authorList>
            <person name="Kawai M."/>
            <person name="Futagami T."/>
            <person name="Toyoda A."/>
            <person name="Takaki Y."/>
            <person name="Nishi S."/>
            <person name="Hori S."/>
            <person name="Arai W."/>
            <person name="Tsubouchi T."/>
            <person name="Morono Y."/>
            <person name="Uchiyama I."/>
            <person name="Ito T."/>
            <person name="Fujiyama A."/>
            <person name="Inagaki F."/>
            <person name="Takami H."/>
        </authorList>
    </citation>
    <scope>NUCLEOTIDE SEQUENCE</scope>
    <source>
        <strain evidence="1">Expedition CK06-06</strain>
    </source>
</reference>
<sequence length="218" mass="24720">MNRDLITGIVYTQFDDVEGTNPDNWVPSHMPEKLRMLAGIKSISLLTGEGSFIPKSLVIVPFPSFSLKGIVKFIKWKDRSRRGGFARSTLTILFNEADDIIFYKYLKDLESKCEDCSKRLIELEIQKADKEKISEEINSIYENLISTLDNLRNTEVISPSEIISPQPVSETEGMFVFKIIVCGDAEVGKTSLILRFTDNAFKKRYLPTLGVNITEKNV</sequence>
<dbReference type="EMBL" id="BART01019880">
    <property type="protein sequence ID" value="GAG97375.1"/>
    <property type="molecule type" value="Genomic_DNA"/>
</dbReference>
<protein>
    <submittedName>
        <fullName evidence="1">Uncharacterized protein</fullName>
    </submittedName>
</protein>
<accession>X1BQM0</accession>
<organism evidence="1">
    <name type="scientific">marine sediment metagenome</name>
    <dbReference type="NCBI Taxonomy" id="412755"/>
    <lineage>
        <taxon>unclassified sequences</taxon>
        <taxon>metagenomes</taxon>
        <taxon>ecological metagenomes</taxon>
    </lineage>
</organism>
<name>X1BQM0_9ZZZZ</name>
<dbReference type="SUPFAM" id="SSF52540">
    <property type="entry name" value="P-loop containing nucleoside triphosphate hydrolases"/>
    <property type="match status" value="1"/>
</dbReference>
<proteinExistence type="predicted"/>
<feature type="non-terminal residue" evidence="1">
    <location>
        <position position="218"/>
    </location>
</feature>